<dbReference type="OrthoDB" id="2529772at2759"/>
<evidence type="ECO:0000256" key="6">
    <source>
        <dbReference type="SAM" id="MobiDB-lite"/>
    </source>
</evidence>
<reference evidence="7 8" key="1">
    <citation type="submission" date="2017-11" db="EMBL/GenBank/DDBJ databases">
        <title>De novo assembly and phasing of dikaryotic genomes from two isolates of Puccinia coronata f. sp. avenae, the causal agent of oat crown rust.</title>
        <authorList>
            <person name="Miller M.E."/>
            <person name="Zhang Y."/>
            <person name="Omidvar V."/>
            <person name="Sperschneider J."/>
            <person name="Schwessinger B."/>
            <person name="Raley C."/>
            <person name="Palmer J.M."/>
            <person name="Garnica D."/>
            <person name="Upadhyaya N."/>
            <person name="Rathjen J."/>
            <person name="Taylor J.M."/>
            <person name="Park R.F."/>
            <person name="Dodds P.N."/>
            <person name="Hirsch C.D."/>
            <person name="Kianian S.F."/>
            <person name="Figueroa M."/>
        </authorList>
    </citation>
    <scope>NUCLEOTIDE SEQUENCE [LARGE SCALE GENOMIC DNA]</scope>
    <source>
        <strain evidence="7">12NC29</strain>
    </source>
</reference>
<keyword evidence="4" id="KW-0804">Transcription</keyword>
<evidence type="ECO:0000256" key="5">
    <source>
        <dbReference type="ARBA" id="ARBA00023242"/>
    </source>
</evidence>
<dbReference type="PANTHER" id="PTHR11988:SF27">
    <property type="entry name" value="GH27708P"/>
    <property type="match status" value="1"/>
</dbReference>
<evidence type="ECO:0000256" key="1">
    <source>
        <dbReference type="ARBA" id="ARBA00004123"/>
    </source>
</evidence>
<feature type="compositionally biased region" description="Basic and acidic residues" evidence="6">
    <location>
        <begin position="130"/>
        <end position="149"/>
    </location>
</feature>
<evidence type="ECO:0000313" key="7">
    <source>
        <dbReference type="EMBL" id="PLW58390.1"/>
    </source>
</evidence>
<comment type="caution">
    <text evidence="7">The sequence shown here is derived from an EMBL/GenBank/DDBJ whole genome shotgun (WGS) entry which is preliminary data.</text>
</comment>
<protein>
    <submittedName>
        <fullName evidence="7">Uncharacterized protein</fullName>
    </submittedName>
</protein>
<dbReference type="PANTHER" id="PTHR11988">
    <property type="entry name" value="THYROTROPH EMBRYONIC FACTOR RELATED"/>
    <property type="match status" value="1"/>
</dbReference>
<keyword evidence="3" id="KW-0238">DNA-binding</keyword>
<dbReference type="EMBL" id="PGCJ01000003">
    <property type="protein sequence ID" value="PLW58390.1"/>
    <property type="molecule type" value="Genomic_DNA"/>
</dbReference>
<evidence type="ECO:0000256" key="4">
    <source>
        <dbReference type="ARBA" id="ARBA00023163"/>
    </source>
</evidence>
<sequence length="520" mass="58494">MATLSDLPAELVNRIAFHVLYPDPPPERCFSRWCIHDHHLPDHLNRSVQPKPRPHLERIIERDPNYPEYYEEEFSWPEGLPDNPLLPLSLVNHKFRQGAQELLFKNVALQNTLTASLFLKSLTSIPYEDASSHKQSQEDNRDKQRHDLPRLSPLSQHVRSLQFNWDVPCLMEEGGPTLFCKILQNCPFLENIAISNSFRVTRKEPILKALASKPHINEFVVLNNISVENTVFQWQAHEEAPRLFSCWNSLETVELSGLSGWPVNSIKQAPSSTPILTNCAIRTMILNDLNLDEPALSSLLKSCGESMRTLKISGPSYRLDRAALCRVLQERTNPKFESLTLKSICWDESISSNLNSGDPLKCHGLLGIVLNSPNSLKSLKSLSFDGSVATSRLIERLPKSIVRLSWERCKIRASVFIKALETTESLPNLKCCSYRTSTDWDNQDEWNVAEALKRQGGCSHSVLHRGFPPISTESATDSDDTSPSEHESTSSFSEHDSAPSEHASSSATHGSSYSQHVLSV</sequence>
<evidence type="ECO:0000256" key="3">
    <source>
        <dbReference type="ARBA" id="ARBA00023125"/>
    </source>
</evidence>
<comment type="subcellular location">
    <subcellularLocation>
        <location evidence="1">Nucleus</location>
    </subcellularLocation>
</comment>
<dbReference type="SUPFAM" id="SSF52047">
    <property type="entry name" value="RNI-like"/>
    <property type="match status" value="1"/>
</dbReference>
<keyword evidence="5" id="KW-0539">Nucleus</keyword>
<feature type="compositionally biased region" description="Low complexity" evidence="6">
    <location>
        <begin position="500"/>
        <end position="514"/>
    </location>
</feature>
<organism evidence="7 8">
    <name type="scientific">Puccinia coronata f. sp. avenae</name>
    <dbReference type="NCBI Taxonomy" id="200324"/>
    <lineage>
        <taxon>Eukaryota</taxon>
        <taxon>Fungi</taxon>
        <taxon>Dikarya</taxon>
        <taxon>Basidiomycota</taxon>
        <taxon>Pucciniomycotina</taxon>
        <taxon>Pucciniomycetes</taxon>
        <taxon>Pucciniales</taxon>
        <taxon>Pucciniaceae</taxon>
        <taxon>Puccinia</taxon>
    </lineage>
</organism>
<feature type="region of interest" description="Disordered" evidence="6">
    <location>
        <begin position="129"/>
        <end position="149"/>
    </location>
</feature>
<dbReference type="GO" id="GO:0005634">
    <property type="term" value="C:nucleus"/>
    <property type="evidence" value="ECO:0007669"/>
    <property type="project" value="UniProtKB-SubCell"/>
</dbReference>
<feature type="region of interest" description="Disordered" evidence="6">
    <location>
        <begin position="468"/>
        <end position="520"/>
    </location>
</feature>
<dbReference type="InterPro" id="IPR040223">
    <property type="entry name" value="PAR_bZIP"/>
</dbReference>
<evidence type="ECO:0000256" key="2">
    <source>
        <dbReference type="ARBA" id="ARBA00023015"/>
    </source>
</evidence>
<accession>A0A2N5W817</accession>
<gene>
    <name evidence="7" type="ORF">PCANC_00526</name>
</gene>
<dbReference type="Proteomes" id="UP000235388">
    <property type="component" value="Unassembled WGS sequence"/>
</dbReference>
<evidence type="ECO:0000313" key="8">
    <source>
        <dbReference type="Proteomes" id="UP000235388"/>
    </source>
</evidence>
<dbReference type="GO" id="GO:0000981">
    <property type="term" value="F:DNA-binding transcription factor activity, RNA polymerase II-specific"/>
    <property type="evidence" value="ECO:0007669"/>
    <property type="project" value="TreeGrafter"/>
</dbReference>
<dbReference type="GO" id="GO:0000978">
    <property type="term" value="F:RNA polymerase II cis-regulatory region sequence-specific DNA binding"/>
    <property type="evidence" value="ECO:0007669"/>
    <property type="project" value="TreeGrafter"/>
</dbReference>
<feature type="compositionally biased region" description="Basic and acidic residues" evidence="6">
    <location>
        <begin position="483"/>
        <end position="499"/>
    </location>
</feature>
<name>A0A2N5W817_9BASI</name>
<dbReference type="AlphaFoldDB" id="A0A2N5W817"/>
<proteinExistence type="predicted"/>
<keyword evidence="8" id="KW-1185">Reference proteome</keyword>
<keyword evidence="2" id="KW-0805">Transcription regulation</keyword>